<keyword evidence="2" id="KW-1185">Reference proteome</keyword>
<proteinExistence type="predicted"/>
<accession>A0ACB8ESB7</accession>
<protein>
    <submittedName>
        <fullName evidence="1">Uncharacterized protein</fullName>
    </submittedName>
</protein>
<organism evidence="1 2">
    <name type="scientific">Sphaerodactylus townsendi</name>
    <dbReference type="NCBI Taxonomy" id="933632"/>
    <lineage>
        <taxon>Eukaryota</taxon>
        <taxon>Metazoa</taxon>
        <taxon>Chordata</taxon>
        <taxon>Craniata</taxon>
        <taxon>Vertebrata</taxon>
        <taxon>Euteleostomi</taxon>
        <taxon>Lepidosauria</taxon>
        <taxon>Squamata</taxon>
        <taxon>Bifurcata</taxon>
        <taxon>Gekkota</taxon>
        <taxon>Sphaerodactylidae</taxon>
        <taxon>Sphaerodactylus</taxon>
    </lineage>
</organism>
<reference evidence="1" key="1">
    <citation type="submission" date="2021-08" db="EMBL/GenBank/DDBJ databases">
        <title>The first chromosome-level gecko genome reveals the dynamic sex chromosomes of Neotropical dwarf geckos (Sphaerodactylidae: Sphaerodactylus).</title>
        <authorList>
            <person name="Pinto B.J."/>
            <person name="Keating S.E."/>
            <person name="Gamble T."/>
        </authorList>
    </citation>
    <scope>NUCLEOTIDE SEQUENCE</scope>
    <source>
        <strain evidence="1">TG3544</strain>
    </source>
</reference>
<dbReference type="Proteomes" id="UP000827872">
    <property type="component" value="Linkage Group LG07"/>
</dbReference>
<gene>
    <name evidence="1" type="ORF">K3G42_025729</name>
</gene>
<sequence length="258" mass="28252">MRTPAAMIVGIVLGPCGLILNLTSTLAPNWRDVSRIPDKSSDIIQHQGIWDICEETQSIHETTCNIEDSLNYFSQLPVQVSKGLMPSALAVLVLGLVVASLGVRCWTETPHFLLAGLGGLSLFISGLLSLIAISWYNHELYNLPVPSGSTLQVGYCLVLGYLGSCLEIIGGISLTISFSQCYKECKLKKAAANYNYPPAKQQDLATSTTVASSFDNKDFEMYNRTPTPRSYTNALDVLEDERASKYSYRSRPPCDSDL</sequence>
<dbReference type="EMBL" id="CM037620">
    <property type="protein sequence ID" value="KAH7995485.1"/>
    <property type="molecule type" value="Genomic_DNA"/>
</dbReference>
<evidence type="ECO:0000313" key="1">
    <source>
        <dbReference type="EMBL" id="KAH7995485.1"/>
    </source>
</evidence>
<name>A0ACB8ESB7_9SAUR</name>
<evidence type="ECO:0000313" key="2">
    <source>
        <dbReference type="Proteomes" id="UP000827872"/>
    </source>
</evidence>
<comment type="caution">
    <text evidence="1">The sequence shown here is derived from an EMBL/GenBank/DDBJ whole genome shotgun (WGS) entry which is preliminary data.</text>
</comment>